<dbReference type="GO" id="GO:0006813">
    <property type="term" value="P:potassium ion transport"/>
    <property type="evidence" value="ECO:0007669"/>
    <property type="project" value="InterPro"/>
</dbReference>
<dbReference type="InterPro" id="IPR006037">
    <property type="entry name" value="RCK_C"/>
</dbReference>
<dbReference type="InterPro" id="IPR003148">
    <property type="entry name" value="RCK_N"/>
</dbReference>
<reference evidence="3 4" key="1">
    <citation type="submission" date="2019-02" db="EMBL/GenBank/DDBJ databases">
        <title>Deep-cultivation of Planctomycetes and their phenomic and genomic characterization uncovers novel biology.</title>
        <authorList>
            <person name="Wiegand S."/>
            <person name="Jogler M."/>
            <person name="Boedeker C."/>
            <person name="Pinto D."/>
            <person name="Vollmers J."/>
            <person name="Rivas-Marin E."/>
            <person name="Kohn T."/>
            <person name="Peeters S.H."/>
            <person name="Heuer A."/>
            <person name="Rast P."/>
            <person name="Oberbeckmann S."/>
            <person name="Bunk B."/>
            <person name="Jeske O."/>
            <person name="Meyerdierks A."/>
            <person name="Storesund J.E."/>
            <person name="Kallscheuer N."/>
            <person name="Luecker S."/>
            <person name="Lage O.M."/>
            <person name="Pohl T."/>
            <person name="Merkel B.J."/>
            <person name="Hornburger P."/>
            <person name="Mueller R.-W."/>
            <person name="Bruemmer F."/>
            <person name="Labrenz M."/>
            <person name="Spormann A.M."/>
            <person name="Op Den Camp H."/>
            <person name="Overmann J."/>
            <person name="Amann R."/>
            <person name="Jetten M.S.M."/>
            <person name="Mascher T."/>
            <person name="Medema M.H."/>
            <person name="Devos D.P."/>
            <person name="Kaster A.-K."/>
            <person name="Ovreas L."/>
            <person name="Rohde M."/>
            <person name="Galperin M.Y."/>
            <person name="Jogler C."/>
        </authorList>
    </citation>
    <scope>NUCLEOTIDE SEQUENCE [LARGE SCALE GENOMIC DNA]</scope>
    <source>
        <strain evidence="3 4">KOR42</strain>
    </source>
</reference>
<dbReference type="SUPFAM" id="SSF51735">
    <property type="entry name" value="NAD(P)-binding Rossmann-fold domains"/>
    <property type="match status" value="1"/>
</dbReference>
<dbReference type="Proteomes" id="UP000317243">
    <property type="component" value="Unassembled WGS sequence"/>
</dbReference>
<dbReference type="AlphaFoldDB" id="A0A5C5X662"/>
<dbReference type="InterPro" id="IPR050721">
    <property type="entry name" value="Trk_Ktr_HKT_K-transport"/>
</dbReference>
<evidence type="ECO:0000259" key="2">
    <source>
        <dbReference type="PROSITE" id="PS51202"/>
    </source>
</evidence>
<dbReference type="SUPFAM" id="SSF116726">
    <property type="entry name" value="TrkA C-terminal domain-like"/>
    <property type="match status" value="1"/>
</dbReference>
<dbReference type="PROSITE" id="PS51201">
    <property type="entry name" value="RCK_N"/>
    <property type="match status" value="1"/>
</dbReference>
<dbReference type="PROSITE" id="PS51202">
    <property type="entry name" value="RCK_C"/>
    <property type="match status" value="1"/>
</dbReference>
<dbReference type="PANTHER" id="PTHR43833:SF7">
    <property type="entry name" value="KTR SYSTEM POTASSIUM UPTAKE PROTEIN C"/>
    <property type="match status" value="1"/>
</dbReference>
<dbReference type="Gene3D" id="3.30.70.1450">
    <property type="entry name" value="Regulator of K+ conductance, C-terminal domain"/>
    <property type="match status" value="1"/>
</dbReference>
<name>A0A5C5X662_9PLAN</name>
<proteinExistence type="predicted"/>
<evidence type="ECO:0000313" key="3">
    <source>
        <dbReference type="EMBL" id="TWT57753.1"/>
    </source>
</evidence>
<accession>A0A5C5X662</accession>
<evidence type="ECO:0000259" key="1">
    <source>
        <dbReference type="PROSITE" id="PS51201"/>
    </source>
</evidence>
<dbReference type="RefSeq" id="WP_146507674.1">
    <property type="nucleotide sequence ID" value="NZ_SIHI01000001.1"/>
</dbReference>
<gene>
    <name evidence="3" type="primary">ktrA</name>
    <name evidence="3" type="ORF">KOR42_11190</name>
</gene>
<feature type="domain" description="RCK N-terminal" evidence="1">
    <location>
        <begin position="1"/>
        <end position="117"/>
    </location>
</feature>
<dbReference type="EMBL" id="SIHI01000001">
    <property type="protein sequence ID" value="TWT57753.1"/>
    <property type="molecule type" value="Genomic_DNA"/>
</dbReference>
<dbReference type="Pfam" id="PF02254">
    <property type="entry name" value="TrkA_N"/>
    <property type="match status" value="1"/>
</dbReference>
<dbReference type="GO" id="GO:0008324">
    <property type="term" value="F:monoatomic cation transmembrane transporter activity"/>
    <property type="evidence" value="ECO:0007669"/>
    <property type="project" value="InterPro"/>
</dbReference>
<dbReference type="Pfam" id="PF02080">
    <property type="entry name" value="TrkA_C"/>
    <property type="match status" value="1"/>
</dbReference>
<evidence type="ECO:0000313" key="4">
    <source>
        <dbReference type="Proteomes" id="UP000317243"/>
    </source>
</evidence>
<feature type="domain" description="RCK C-terminal" evidence="2">
    <location>
        <begin position="134"/>
        <end position="226"/>
    </location>
</feature>
<dbReference type="Gene3D" id="3.40.50.720">
    <property type="entry name" value="NAD(P)-binding Rossmann-like Domain"/>
    <property type="match status" value="1"/>
</dbReference>
<dbReference type="InterPro" id="IPR036721">
    <property type="entry name" value="RCK_C_sf"/>
</dbReference>
<keyword evidence="4" id="KW-1185">Reference proteome</keyword>
<dbReference type="OrthoDB" id="9776294at2"/>
<comment type="caution">
    <text evidence="3">The sequence shown here is derived from an EMBL/GenBank/DDBJ whole genome shotgun (WGS) entry which is preliminary data.</text>
</comment>
<organism evidence="3 4">
    <name type="scientific">Thalassoglobus neptunius</name>
    <dbReference type="NCBI Taxonomy" id="1938619"/>
    <lineage>
        <taxon>Bacteria</taxon>
        <taxon>Pseudomonadati</taxon>
        <taxon>Planctomycetota</taxon>
        <taxon>Planctomycetia</taxon>
        <taxon>Planctomycetales</taxon>
        <taxon>Planctomycetaceae</taxon>
        <taxon>Thalassoglobus</taxon>
    </lineage>
</organism>
<dbReference type="PANTHER" id="PTHR43833">
    <property type="entry name" value="POTASSIUM CHANNEL PROTEIN 2-RELATED-RELATED"/>
    <property type="match status" value="1"/>
</dbReference>
<sequence length="226" mass="24921">MRKAAVIGLGRFGMALAKDLAASGVQVIALDRDGRLVNEVKDFVDLAVRADGTDQAVLQSQEIDKVDVCVVAIGEQFEAALLATVIAKQFGIPEVICRAQTEFHAEIFRKIGADRVIQPEQQAGEHLARQLANPQLIDFIQLADQFTLLEFPAPKQFQGKTIAELALRNKFHVNLVVIRRLIPSSAEEGEEKKFRTVFPRPDEALQAEDVLVVVGSDEALSRLPRE</sequence>
<protein>
    <submittedName>
        <fullName evidence="3">Ktr system potassium uptake protein A</fullName>
    </submittedName>
</protein>
<dbReference type="InterPro" id="IPR036291">
    <property type="entry name" value="NAD(P)-bd_dom_sf"/>
</dbReference>